<dbReference type="EMBL" id="JARQWQ010000033">
    <property type="protein sequence ID" value="KAK2561234.1"/>
    <property type="molecule type" value="Genomic_DNA"/>
</dbReference>
<feature type="region of interest" description="Disordered" evidence="1">
    <location>
        <begin position="1"/>
        <end position="28"/>
    </location>
</feature>
<protein>
    <submittedName>
        <fullName evidence="2">Uncharacterized protein</fullName>
    </submittedName>
</protein>
<organism evidence="2 3">
    <name type="scientific">Acropora cervicornis</name>
    <name type="common">Staghorn coral</name>
    <dbReference type="NCBI Taxonomy" id="6130"/>
    <lineage>
        <taxon>Eukaryota</taxon>
        <taxon>Metazoa</taxon>
        <taxon>Cnidaria</taxon>
        <taxon>Anthozoa</taxon>
        <taxon>Hexacorallia</taxon>
        <taxon>Scleractinia</taxon>
        <taxon>Astrocoeniina</taxon>
        <taxon>Acroporidae</taxon>
        <taxon>Acropora</taxon>
    </lineage>
</organism>
<keyword evidence="3" id="KW-1185">Reference proteome</keyword>
<reference evidence="2" key="1">
    <citation type="journal article" date="2023" name="G3 (Bethesda)">
        <title>Whole genome assembly and annotation of the endangered Caribbean coral Acropora cervicornis.</title>
        <authorList>
            <person name="Selwyn J.D."/>
            <person name="Vollmer S.V."/>
        </authorList>
    </citation>
    <scope>NUCLEOTIDE SEQUENCE</scope>
    <source>
        <strain evidence="2">K2</strain>
    </source>
</reference>
<reference evidence="2" key="2">
    <citation type="journal article" date="2023" name="Science">
        <title>Genomic signatures of disease resistance in endangered staghorn corals.</title>
        <authorList>
            <person name="Vollmer S.V."/>
            <person name="Selwyn J.D."/>
            <person name="Despard B.A."/>
            <person name="Roesel C.L."/>
        </authorList>
    </citation>
    <scope>NUCLEOTIDE SEQUENCE</scope>
    <source>
        <strain evidence="2">K2</strain>
    </source>
</reference>
<evidence type="ECO:0000313" key="3">
    <source>
        <dbReference type="Proteomes" id="UP001249851"/>
    </source>
</evidence>
<sequence>MMVSHRFYDTHTVPSFKPQKKKSKARDSLSTLDIRHSSGLICLLTSPCSYYNFSFQMYRQLAGETRARTSTVFIEARGVKMTRIEPLSVFRQRCGNSIEIGSNSITVETRKDHLNRKFLKDDRI</sequence>
<proteinExistence type="predicted"/>
<accession>A0AAD9QHH2</accession>
<name>A0AAD9QHH2_ACRCE</name>
<dbReference type="AlphaFoldDB" id="A0AAD9QHH2"/>
<comment type="caution">
    <text evidence="2">The sequence shown here is derived from an EMBL/GenBank/DDBJ whole genome shotgun (WGS) entry which is preliminary data.</text>
</comment>
<gene>
    <name evidence="2" type="ORF">P5673_015705</name>
</gene>
<dbReference type="Proteomes" id="UP001249851">
    <property type="component" value="Unassembled WGS sequence"/>
</dbReference>
<evidence type="ECO:0000256" key="1">
    <source>
        <dbReference type="SAM" id="MobiDB-lite"/>
    </source>
</evidence>
<evidence type="ECO:0000313" key="2">
    <source>
        <dbReference type="EMBL" id="KAK2561234.1"/>
    </source>
</evidence>